<dbReference type="GO" id="GO:0005886">
    <property type="term" value="C:plasma membrane"/>
    <property type="evidence" value="ECO:0007669"/>
    <property type="project" value="UniProtKB-SubCell"/>
</dbReference>
<sequence>MSLRTRLTIVHIGLFLVASTIVVTFIYFANRAIILRLERAVAPRMYISEDGPKPVGEVVPRDQAWDDALAGLLWQSVLTFLLMGAVAGLLGWWLTGRALRRVDAAFAAQGRFIANASHELRTPLTVTRTLVQVGLSSSDPGRVRRAREELLRSNDRSIALINGLLHLARGEQELRVRERVRFDAVAERVASEIAGPIDVRAAAVEVLGDELLLEQLVHNLLDNAVRYNAPGGAVSVRVTPSGHWGRLTVENPGEAVTDADLLFEPFHRGTRQRTGPDGAGLGLSIVRAVVEAHGGRVHAEPREGGGLVVTVEIPRAG</sequence>
<dbReference type="InterPro" id="IPR003661">
    <property type="entry name" value="HisK_dim/P_dom"/>
</dbReference>
<comment type="catalytic activity">
    <reaction evidence="1">
        <text>ATP + protein L-histidine = ADP + protein N-phospho-L-histidine.</text>
        <dbReference type="EC" id="2.7.13.3"/>
    </reaction>
</comment>
<evidence type="ECO:0000313" key="14">
    <source>
        <dbReference type="EMBL" id="KJK45570.1"/>
    </source>
</evidence>
<evidence type="ECO:0000256" key="1">
    <source>
        <dbReference type="ARBA" id="ARBA00000085"/>
    </source>
</evidence>
<keyword evidence="8" id="KW-0418">Kinase</keyword>
<comment type="subcellular location">
    <subcellularLocation>
        <location evidence="3">Cell membrane</location>
    </subcellularLocation>
    <subcellularLocation>
        <location evidence="2">Membrane</location>
        <topology evidence="2">Multi-pass membrane protein</topology>
    </subcellularLocation>
</comment>
<dbReference type="InterPro" id="IPR036890">
    <property type="entry name" value="HATPase_C_sf"/>
</dbReference>
<dbReference type="RefSeq" id="WP_045314230.1">
    <property type="nucleotide sequence ID" value="NZ_JYJG01000207.1"/>
</dbReference>
<dbReference type="PRINTS" id="PR00344">
    <property type="entry name" value="BCTRLSENSOR"/>
</dbReference>
<accession>A0A0F0GQJ7</accession>
<feature type="transmembrane region" description="Helical" evidence="12">
    <location>
        <begin position="72"/>
        <end position="94"/>
    </location>
</feature>
<comment type="caution">
    <text evidence="14">The sequence shown here is derived from an EMBL/GenBank/DDBJ whole genome shotgun (WGS) entry which is preliminary data.</text>
</comment>
<dbReference type="EC" id="2.7.13.3" evidence="4"/>
<evidence type="ECO:0000259" key="13">
    <source>
        <dbReference type="PROSITE" id="PS50109"/>
    </source>
</evidence>
<evidence type="ECO:0000256" key="2">
    <source>
        <dbReference type="ARBA" id="ARBA00004141"/>
    </source>
</evidence>
<feature type="transmembrane region" description="Helical" evidence="12">
    <location>
        <begin position="7"/>
        <end position="29"/>
    </location>
</feature>
<dbReference type="InterPro" id="IPR036097">
    <property type="entry name" value="HisK_dim/P_sf"/>
</dbReference>
<dbReference type="PROSITE" id="PS50109">
    <property type="entry name" value="HIS_KIN"/>
    <property type="match status" value="1"/>
</dbReference>
<keyword evidence="6" id="KW-0808">Transferase</keyword>
<dbReference type="Pfam" id="PF02518">
    <property type="entry name" value="HATPase_c"/>
    <property type="match status" value="1"/>
</dbReference>
<evidence type="ECO:0000313" key="15">
    <source>
        <dbReference type="Proteomes" id="UP000033393"/>
    </source>
</evidence>
<keyword evidence="9 12" id="KW-1133">Transmembrane helix</keyword>
<dbReference type="PATRIC" id="fig|68170.10.peg.6435"/>
<keyword evidence="5" id="KW-0597">Phosphoprotein</keyword>
<proteinExistence type="predicted"/>
<evidence type="ECO:0000256" key="4">
    <source>
        <dbReference type="ARBA" id="ARBA00012438"/>
    </source>
</evidence>
<evidence type="ECO:0000256" key="12">
    <source>
        <dbReference type="SAM" id="Phobius"/>
    </source>
</evidence>
<dbReference type="SMART" id="SM00387">
    <property type="entry name" value="HATPase_c"/>
    <property type="match status" value="1"/>
</dbReference>
<dbReference type="SUPFAM" id="SSF55874">
    <property type="entry name" value="ATPase domain of HSP90 chaperone/DNA topoisomerase II/histidine kinase"/>
    <property type="match status" value="1"/>
</dbReference>
<dbReference type="InterPro" id="IPR050428">
    <property type="entry name" value="TCS_sensor_his_kinase"/>
</dbReference>
<evidence type="ECO:0000256" key="9">
    <source>
        <dbReference type="ARBA" id="ARBA00022989"/>
    </source>
</evidence>
<dbReference type="SMART" id="SM00388">
    <property type="entry name" value="HisKA"/>
    <property type="match status" value="1"/>
</dbReference>
<evidence type="ECO:0000256" key="5">
    <source>
        <dbReference type="ARBA" id="ARBA00022553"/>
    </source>
</evidence>
<reference evidence="14 15" key="1">
    <citation type="submission" date="2015-02" db="EMBL/GenBank/DDBJ databases">
        <authorList>
            <person name="Ju K.-S."/>
            <person name="Doroghazi J.R."/>
            <person name="Metcalf W."/>
        </authorList>
    </citation>
    <scope>NUCLEOTIDE SEQUENCE [LARGE SCALE GENOMIC DNA]</scope>
    <source>
        <strain evidence="14 15">NRRL B-16140</strain>
    </source>
</reference>
<dbReference type="Proteomes" id="UP000033393">
    <property type="component" value="Unassembled WGS sequence"/>
</dbReference>
<dbReference type="CDD" id="cd00082">
    <property type="entry name" value="HisKA"/>
    <property type="match status" value="1"/>
</dbReference>
<dbReference type="PANTHER" id="PTHR45436">
    <property type="entry name" value="SENSOR HISTIDINE KINASE YKOH"/>
    <property type="match status" value="1"/>
</dbReference>
<dbReference type="GO" id="GO:0000155">
    <property type="term" value="F:phosphorelay sensor kinase activity"/>
    <property type="evidence" value="ECO:0007669"/>
    <property type="project" value="InterPro"/>
</dbReference>
<gene>
    <name evidence="14" type="ORF">UK23_25860</name>
</gene>
<dbReference type="InterPro" id="IPR005467">
    <property type="entry name" value="His_kinase_dom"/>
</dbReference>
<dbReference type="InterPro" id="IPR004358">
    <property type="entry name" value="Sig_transdc_His_kin-like_C"/>
</dbReference>
<protein>
    <recommendedName>
        <fullName evidence="4">histidine kinase</fullName>
        <ecNumber evidence="4">2.7.13.3</ecNumber>
    </recommendedName>
</protein>
<organism evidence="14 15">
    <name type="scientific">Lentzea aerocolonigenes</name>
    <name type="common">Lechevalieria aerocolonigenes</name>
    <name type="synonym">Saccharothrix aerocolonigenes</name>
    <dbReference type="NCBI Taxonomy" id="68170"/>
    <lineage>
        <taxon>Bacteria</taxon>
        <taxon>Bacillati</taxon>
        <taxon>Actinomycetota</taxon>
        <taxon>Actinomycetes</taxon>
        <taxon>Pseudonocardiales</taxon>
        <taxon>Pseudonocardiaceae</taxon>
        <taxon>Lentzea</taxon>
    </lineage>
</organism>
<evidence type="ECO:0000256" key="6">
    <source>
        <dbReference type="ARBA" id="ARBA00022679"/>
    </source>
</evidence>
<name>A0A0F0GQJ7_LENAE</name>
<keyword evidence="15" id="KW-1185">Reference proteome</keyword>
<dbReference type="InterPro" id="IPR003594">
    <property type="entry name" value="HATPase_dom"/>
</dbReference>
<evidence type="ECO:0000256" key="7">
    <source>
        <dbReference type="ARBA" id="ARBA00022692"/>
    </source>
</evidence>
<dbReference type="Gene3D" id="3.30.565.10">
    <property type="entry name" value="Histidine kinase-like ATPase, C-terminal domain"/>
    <property type="match status" value="1"/>
</dbReference>
<evidence type="ECO:0000256" key="3">
    <source>
        <dbReference type="ARBA" id="ARBA00004236"/>
    </source>
</evidence>
<dbReference type="AlphaFoldDB" id="A0A0F0GQJ7"/>
<keyword evidence="11 12" id="KW-0472">Membrane</keyword>
<dbReference type="EMBL" id="JYJG01000207">
    <property type="protein sequence ID" value="KJK45570.1"/>
    <property type="molecule type" value="Genomic_DNA"/>
</dbReference>
<evidence type="ECO:0000256" key="8">
    <source>
        <dbReference type="ARBA" id="ARBA00022777"/>
    </source>
</evidence>
<keyword evidence="10" id="KW-0902">Two-component regulatory system</keyword>
<dbReference type="Pfam" id="PF00512">
    <property type="entry name" value="HisKA"/>
    <property type="match status" value="1"/>
</dbReference>
<feature type="domain" description="Histidine kinase" evidence="13">
    <location>
        <begin position="115"/>
        <end position="317"/>
    </location>
</feature>
<dbReference type="Gene3D" id="1.10.287.130">
    <property type="match status" value="1"/>
</dbReference>
<keyword evidence="7 12" id="KW-0812">Transmembrane</keyword>
<evidence type="ECO:0000256" key="11">
    <source>
        <dbReference type="ARBA" id="ARBA00023136"/>
    </source>
</evidence>
<evidence type="ECO:0000256" key="10">
    <source>
        <dbReference type="ARBA" id="ARBA00023012"/>
    </source>
</evidence>
<dbReference type="PANTHER" id="PTHR45436:SF15">
    <property type="entry name" value="SENSOR HISTIDINE KINASE CUSS"/>
    <property type="match status" value="1"/>
</dbReference>
<dbReference type="CDD" id="cd00075">
    <property type="entry name" value="HATPase"/>
    <property type="match status" value="1"/>
</dbReference>
<dbReference type="SUPFAM" id="SSF47384">
    <property type="entry name" value="Homodimeric domain of signal transducing histidine kinase"/>
    <property type="match status" value="1"/>
</dbReference>